<dbReference type="EMBL" id="JWIN03000826">
    <property type="protein sequence ID" value="KAB1251212.1"/>
    <property type="molecule type" value="Genomic_DNA"/>
</dbReference>
<evidence type="ECO:0000256" key="1">
    <source>
        <dbReference type="SAM" id="MobiDB-lite"/>
    </source>
</evidence>
<feature type="compositionally biased region" description="Low complexity" evidence="1">
    <location>
        <begin position="69"/>
        <end position="104"/>
    </location>
</feature>
<feature type="compositionally biased region" description="Low complexity" evidence="1">
    <location>
        <begin position="126"/>
        <end position="140"/>
    </location>
</feature>
<name>A0A5N4BX50_CAMDR</name>
<proteinExistence type="predicted"/>
<dbReference type="AlphaFoldDB" id="A0A5N4BX50"/>
<reference evidence="2 3" key="1">
    <citation type="journal article" date="2019" name="Mol. Ecol. Resour.">
        <title>Improving Illumina assemblies with Hi-C and long reads: an example with the North African dromedary.</title>
        <authorList>
            <person name="Elbers J.P."/>
            <person name="Rogers M.F."/>
            <person name="Perelman P.L."/>
            <person name="Proskuryakova A.A."/>
            <person name="Serdyukova N.A."/>
            <person name="Johnson W.E."/>
            <person name="Horin P."/>
            <person name="Corander J."/>
            <person name="Murphy D."/>
            <person name="Burger P.A."/>
        </authorList>
    </citation>
    <scope>NUCLEOTIDE SEQUENCE [LARGE SCALE GENOMIC DNA]</scope>
    <source>
        <strain evidence="2">Drom800</strain>
        <tissue evidence="2">Blood</tissue>
    </source>
</reference>
<organism evidence="2 3">
    <name type="scientific">Camelus dromedarius</name>
    <name type="common">Dromedary</name>
    <name type="synonym">Arabian camel</name>
    <dbReference type="NCBI Taxonomy" id="9838"/>
    <lineage>
        <taxon>Eukaryota</taxon>
        <taxon>Metazoa</taxon>
        <taxon>Chordata</taxon>
        <taxon>Craniata</taxon>
        <taxon>Vertebrata</taxon>
        <taxon>Euteleostomi</taxon>
        <taxon>Mammalia</taxon>
        <taxon>Eutheria</taxon>
        <taxon>Laurasiatheria</taxon>
        <taxon>Artiodactyla</taxon>
        <taxon>Tylopoda</taxon>
        <taxon>Camelidae</taxon>
        <taxon>Camelus</taxon>
    </lineage>
</organism>
<feature type="compositionally biased region" description="Basic and acidic residues" evidence="1">
    <location>
        <begin position="43"/>
        <end position="62"/>
    </location>
</feature>
<evidence type="ECO:0000313" key="2">
    <source>
        <dbReference type="EMBL" id="KAB1251212.1"/>
    </source>
</evidence>
<feature type="region of interest" description="Disordered" evidence="1">
    <location>
        <begin position="215"/>
        <end position="238"/>
    </location>
</feature>
<sequence>MWKCWGRSPEKASRAEAVGIMGLGRAGGPEPTVAIADTNTPVPEHRPRHERHTDRYRTEPRSRPQNTSRGRGAAAGPAGAPAAVSSRLAPRSSRPAMPWAAAAGGSRGERAAGSGESGRRPGGGRAPSAAPGLQGLALAPRPVLERPPAPGLTGLAAVRPYSSSPLLPGGVAASGGAEAARARLCDEDREGFKKRAASLCFWSEQEDEVLLVGSHRSQTSGLAQEEDRTPRRSLLVLP</sequence>
<feature type="region of interest" description="Disordered" evidence="1">
    <location>
        <begin position="22"/>
        <end position="153"/>
    </location>
</feature>
<keyword evidence="3" id="KW-1185">Reference proteome</keyword>
<gene>
    <name evidence="2" type="ORF">Cadr_000031168</name>
</gene>
<comment type="caution">
    <text evidence="2">The sequence shown here is derived from an EMBL/GenBank/DDBJ whole genome shotgun (WGS) entry which is preliminary data.</text>
</comment>
<keyword evidence="2" id="KW-0378">Hydrolase</keyword>
<evidence type="ECO:0000313" key="3">
    <source>
        <dbReference type="Proteomes" id="UP000299084"/>
    </source>
</evidence>
<accession>A0A5N4BX50</accession>
<dbReference type="GO" id="GO:0016787">
    <property type="term" value="F:hydrolase activity"/>
    <property type="evidence" value="ECO:0007669"/>
    <property type="project" value="UniProtKB-KW"/>
</dbReference>
<protein>
    <submittedName>
        <fullName evidence="2">Diphosphoinositol polyphosphate phosphohydrolase NUDT4B</fullName>
    </submittedName>
</protein>
<dbReference type="Proteomes" id="UP000299084">
    <property type="component" value="Unassembled WGS sequence"/>
</dbReference>